<dbReference type="EMBL" id="WTPW01002534">
    <property type="protein sequence ID" value="KAF0377918.1"/>
    <property type="molecule type" value="Genomic_DNA"/>
</dbReference>
<feature type="compositionally biased region" description="Basic residues" evidence="7">
    <location>
        <begin position="284"/>
        <end position="294"/>
    </location>
</feature>
<dbReference type="PANTHER" id="PTHR23341:SF2">
    <property type="entry name" value="HIGH MOBILITY GROUP PROTEIN HMG-12"/>
    <property type="match status" value="1"/>
</dbReference>
<dbReference type="PROSITE" id="PS00354">
    <property type="entry name" value="HMGI_Y"/>
    <property type="match status" value="1"/>
</dbReference>
<protein>
    <submittedName>
        <fullName evidence="8">Uncharacterized protein</fullName>
    </submittedName>
</protein>
<dbReference type="AlphaFoldDB" id="A0A8H3WZV4"/>
<keyword evidence="9" id="KW-1185">Reference proteome</keyword>
<keyword evidence="4" id="KW-0238">DNA-binding</keyword>
<evidence type="ECO:0000256" key="2">
    <source>
        <dbReference type="ARBA" id="ARBA00010812"/>
    </source>
</evidence>
<feature type="compositionally biased region" description="Polar residues" evidence="7">
    <location>
        <begin position="273"/>
        <end position="283"/>
    </location>
</feature>
<comment type="subcellular location">
    <subcellularLocation>
        <location evidence="1">Nucleus</location>
    </subcellularLocation>
</comment>
<dbReference type="GO" id="GO:0006355">
    <property type="term" value="P:regulation of DNA-templated transcription"/>
    <property type="evidence" value="ECO:0007669"/>
    <property type="project" value="InterPro"/>
</dbReference>
<name>A0A8H3WZV4_GIGMA</name>
<evidence type="ECO:0000256" key="1">
    <source>
        <dbReference type="ARBA" id="ARBA00004123"/>
    </source>
</evidence>
<evidence type="ECO:0000313" key="8">
    <source>
        <dbReference type="EMBL" id="KAF0377918.1"/>
    </source>
</evidence>
<proteinExistence type="inferred from homology"/>
<dbReference type="PANTHER" id="PTHR23341">
    <property type="entry name" value="HIGH MOBILITY GROUP PROTEINS HMG-A AND C"/>
    <property type="match status" value="1"/>
</dbReference>
<evidence type="ECO:0000256" key="4">
    <source>
        <dbReference type="ARBA" id="ARBA00023125"/>
    </source>
</evidence>
<feature type="compositionally biased region" description="Basic and acidic residues" evidence="7">
    <location>
        <begin position="186"/>
        <end position="215"/>
    </location>
</feature>
<dbReference type="GO" id="GO:0003677">
    <property type="term" value="F:DNA binding"/>
    <property type="evidence" value="ECO:0007669"/>
    <property type="project" value="UniProtKB-KW"/>
</dbReference>
<dbReference type="GO" id="GO:0003712">
    <property type="term" value="F:transcription coregulator activity"/>
    <property type="evidence" value="ECO:0007669"/>
    <property type="project" value="TreeGrafter"/>
</dbReference>
<organism evidence="8 9">
    <name type="scientific">Gigaspora margarita</name>
    <dbReference type="NCBI Taxonomy" id="4874"/>
    <lineage>
        <taxon>Eukaryota</taxon>
        <taxon>Fungi</taxon>
        <taxon>Fungi incertae sedis</taxon>
        <taxon>Mucoromycota</taxon>
        <taxon>Glomeromycotina</taxon>
        <taxon>Glomeromycetes</taxon>
        <taxon>Diversisporales</taxon>
        <taxon>Gigasporaceae</taxon>
        <taxon>Gigaspora</taxon>
    </lineage>
</organism>
<comment type="similarity">
    <text evidence="2">Belongs to the HMGA family.</text>
</comment>
<dbReference type="InterPro" id="IPR017956">
    <property type="entry name" value="AT_hook_DNA-bd_motif"/>
</dbReference>
<evidence type="ECO:0000256" key="5">
    <source>
        <dbReference type="ARBA" id="ARBA00023163"/>
    </source>
</evidence>
<keyword evidence="6" id="KW-0539">Nucleus</keyword>
<accession>A0A8H3WZV4</accession>
<feature type="region of interest" description="Disordered" evidence="7">
    <location>
        <begin position="85"/>
        <end position="399"/>
    </location>
</feature>
<evidence type="ECO:0000256" key="6">
    <source>
        <dbReference type="ARBA" id="ARBA00023242"/>
    </source>
</evidence>
<evidence type="ECO:0000313" key="9">
    <source>
        <dbReference type="Proteomes" id="UP000439903"/>
    </source>
</evidence>
<dbReference type="GO" id="GO:0010557">
    <property type="term" value="P:positive regulation of macromolecule biosynthetic process"/>
    <property type="evidence" value="ECO:0007669"/>
    <property type="project" value="UniProtKB-ARBA"/>
</dbReference>
<dbReference type="Proteomes" id="UP000439903">
    <property type="component" value="Unassembled WGS sequence"/>
</dbReference>
<dbReference type="PRINTS" id="PR00929">
    <property type="entry name" value="ATHOOK"/>
</dbReference>
<keyword evidence="5" id="KW-0804">Transcription</keyword>
<evidence type="ECO:0000256" key="3">
    <source>
        <dbReference type="ARBA" id="ARBA00023015"/>
    </source>
</evidence>
<sequence>MYIYRYTKAFALNAKKFLDKLLGYPLLRLNTAEPAMPPTPVLTDSQYKISVDSKTPNIIEESSSIYKSIELQSDISLQDHLRIFDPPNPTNEMNTNAKDDSTKDMATNEISDVATKLEVPVEKKTRGRKKVSIVENKNPDTNVETNSDEKEGHKSQESASNNNDAETAALEKSQHGQEGTEGPDNVNDKDTNLPEKRARGRPKKEVSNDVIEKSASKTRGRPKKDKPATITVSSNTNSSEKRRGRPKREEIETTSGDTANSIVKRGRGRPKQSESNRVTSVSQKRTRGRPKKERGRPPISTEKRRPGRPKVTNQDVFDGPTKTDEEDNKITSEKRGRGRPRKNPLLSQVGKSKIAPKRVTSDKISNGTPKPRGRPRKVVTDKEVDDVSHSESVIVHTETSTVNEVQIEIVAHNTNSIQAPNAIQDDPVEPSNAVALNEQETVKVSNGEPPKKRGRPKRDDQTEQGLTKKVKA</sequence>
<gene>
    <name evidence="8" type="ORF">F8M41_012497</name>
</gene>
<dbReference type="OrthoDB" id="2379564at2759"/>
<dbReference type="GO" id="GO:0005634">
    <property type="term" value="C:nucleus"/>
    <property type="evidence" value="ECO:0007669"/>
    <property type="project" value="UniProtKB-SubCell"/>
</dbReference>
<feature type="region of interest" description="Disordered" evidence="7">
    <location>
        <begin position="418"/>
        <end position="472"/>
    </location>
</feature>
<dbReference type="InterPro" id="IPR000637">
    <property type="entry name" value="HMGI/Y_DNA-bd_CS"/>
</dbReference>
<reference evidence="8 9" key="1">
    <citation type="journal article" date="2019" name="Environ. Microbiol.">
        <title>At the nexus of three kingdoms: the genome of the mycorrhizal fungus Gigaspora margarita provides insights into plant, endobacterial and fungal interactions.</title>
        <authorList>
            <person name="Venice F."/>
            <person name="Ghignone S."/>
            <person name="Salvioli di Fossalunga A."/>
            <person name="Amselem J."/>
            <person name="Novero M."/>
            <person name="Xianan X."/>
            <person name="Sedzielewska Toro K."/>
            <person name="Morin E."/>
            <person name="Lipzen A."/>
            <person name="Grigoriev I.V."/>
            <person name="Henrissat B."/>
            <person name="Martin F.M."/>
            <person name="Bonfante P."/>
        </authorList>
    </citation>
    <scope>NUCLEOTIDE SEQUENCE [LARGE SCALE GENOMIC DNA]</scope>
    <source>
        <strain evidence="8 9">BEG34</strain>
    </source>
</reference>
<feature type="compositionally biased region" description="Basic and acidic residues" evidence="7">
    <location>
        <begin position="378"/>
        <end position="389"/>
    </location>
</feature>
<keyword evidence="3" id="KW-0805">Transcription regulation</keyword>
<comment type="caution">
    <text evidence="8">The sequence shown here is derived from an EMBL/GenBank/DDBJ whole genome shotgun (WGS) entry which is preliminary data.</text>
</comment>
<evidence type="ECO:0000256" key="7">
    <source>
        <dbReference type="SAM" id="MobiDB-lite"/>
    </source>
</evidence>
<feature type="compositionally biased region" description="Basic and acidic residues" evidence="7">
    <location>
        <begin position="147"/>
        <end position="156"/>
    </location>
</feature>
<dbReference type="SMART" id="SM00384">
    <property type="entry name" value="AT_hook"/>
    <property type="match status" value="9"/>
</dbReference>